<gene>
    <name evidence="1" type="ORF">SmJEL517_g00181</name>
</gene>
<dbReference type="GO" id="GO:0006631">
    <property type="term" value="P:fatty acid metabolic process"/>
    <property type="evidence" value="ECO:0007669"/>
    <property type="project" value="TreeGrafter"/>
</dbReference>
<dbReference type="PANTHER" id="PTHR21052">
    <property type="entry name" value="SPERMATOGENESIS ASSOCIATED 11-RELATED"/>
    <property type="match status" value="1"/>
</dbReference>
<proteinExistence type="predicted"/>
<dbReference type="InterPro" id="IPR032870">
    <property type="entry name" value="ALKBH7-like"/>
</dbReference>
<organism evidence="1 2">
    <name type="scientific">Synchytrium microbalum</name>
    <dbReference type="NCBI Taxonomy" id="1806994"/>
    <lineage>
        <taxon>Eukaryota</taxon>
        <taxon>Fungi</taxon>
        <taxon>Fungi incertae sedis</taxon>
        <taxon>Chytridiomycota</taxon>
        <taxon>Chytridiomycota incertae sedis</taxon>
        <taxon>Chytridiomycetes</taxon>
        <taxon>Synchytriales</taxon>
        <taxon>Synchytriaceae</taxon>
        <taxon>Synchytrium</taxon>
    </lineage>
</organism>
<reference evidence="1 2" key="1">
    <citation type="journal article" date="2019" name="Sci. Rep.">
        <title>Comparative genomics of chytrid fungi reveal insights into the obligate biotrophic and pathogenic lifestyle of Synchytrium endobioticum.</title>
        <authorList>
            <person name="van de Vossenberg B.T.L.H."/>
            <person name="Warris S."/>
            <person name="Nguyen H.D.T."/>
            <person name="van Gent-Pelzer M.P.E."/>
            <person name="Joly D.L."/>
            <person name="van de Geest H.C."/>
            <person name="Bonants P.J.M."/>
            <person name="Smith D.S."/>
            <person name="Levesque C.A."/>
            <person name="van der Lee T.A.J."/>
        </authorList>
    </citation>
    <scope>NUCLEOTIDE SEQUENCE [LARGE SCALE GENOMIC DNA]</scope>
    <source>
        <strain evidence="1 2">JEL517</strain>
    </source>
</reference>
<dbReference type="InterPro" id="IPR037151">
    <property type="entry name" value="AlkB-like_sf"/>
</dbReference>
<name>A0A507CJX9_9FUNG</name>
<comment type="caution">
    <text evidence="1">The sequence shown here is derived from an EMBL/GenBank/DDBJ whole genome shotgun (WGS) entry which is preliminary data.</text>
</comment>
<dbReference type="SUPFAM" id="SSF51197">
    <property type="entry name" value="Clavaminate synthase-like"/>
    <property type="match status" value="1"/>
</dbReference>
<accession>A0A507CJX9</accession>
<dbReference type="EMBL" id="QEAO01000001">
    <property type="protein sequence ID" value="TPX38175.1"/>
    <property type="molecule type" value="Genomic_DNA"/>
</dbReference>
<sequence>MIINRRLLSIYIKGRGYSTIGNPPLDNLLIDFTHLPASLLNLVRAGFTLIPDFISEEEHQELIKQCNSKLRRLVGKDYSNRHFDGVIHQYRECSVSSWSLPTPQNDGHDETRGILARARHHFPHITNWDIPHVLDLKAGGESYIRAHVDNIQASGKIVAGICLMSPATVIFRHKDNPEQFFKCLLNPRCLYAQEGDLRYLFTHEIPEGKIVDKTDDSYLEGAPQRLGQRISIMLRDRPPSPL</sequence>
<dbReference type="GeneID" id="42001408"/>
<dbReference type="Proteomes" id="UP000319731">
    <property type="component" value="Unassembled WGS sequence"/>
</dbReference>
<dbReference type="PANTHER" id="PTHR21052:SF0">
    <property type="entry name" value="ALPHA-KETOGLUTARATE-DEPENDENT DIOXYGENASE ALKB HOMOLOG 7, MITOCHONDRIAL"/>
    <property type="match status" value="1"/>
</dbReference>
<protein>
    <submittedName>
        <fullName evidence="1">Uncharacterized protein</fullName>
    </submittedName>
</protein>
<dbReference type="OrthoDB" id="28127at2759"/>
<dbReference type="RefSeq" id="XP_031027890.1">
    <property type="nucleotide sequence ID" value="XM_031166111.1"/>
</dbReference>
<keyword evidence="2" id="KW-1185">Reference proteome</keyword>
<dbReference type="GO" id="GO:0006974">
    <property type="term" value="P:DNA damage response"/>
    <property type="evidence" value="ECO:0007669"/>
    <property type="project" value="InterPro"/>
</dbReference>
<evidence type="ECO:0000313" key="1">
    <source>
        <dbReference type="EMBL" id="TPX38175.1"/>
    </source>
</evidence>
<dbReference type="Gene3D" id="2.60.120.590">
    <property type="entry name" value="Alpha-ketoglutarate-dependent dioxygenase AlkB-like"/>
    <property type="match status" value="1"/>
</dbReference>
<dbReference type="AlphaFoldDB" id="A0A507CJX9"/>
<dbReference type="GO" id="GO:0005759">
    <property type="term" value="C:mitochondrial matrix"/>
    <property type="evidence" value="ECO:0007669"/>
    <property type="project" value="TreeGrafter"/>
</dbReference>
<dbReference type="STRING" id="1806994.A0A507CJX9"/>
<evidence type="ECO:0000313" key="2">
    <source>
        <dbReference type="Proteomes" id="UP000319731"/>
    </source>
</evidence>